<keyword evidence="4 6" id="KW-0120">Carbon dioxide fixation</keyword>
<dbReference type="OrthoDB" id="420612at2"/>
<name>A0A2D2Q2N7_PARLV</name>
<evidence type="ECO:0000313" key="11">
    <source>
        <dbReference type="Proteomes" id="UP000231057"/>
    </source>
</evidence>
<evidence type="ECO:0000259" key="9">
    <source>
        <dbReference type="Pfam" id="PF18579"/>
    </source>
</evidence>
<dbReference type="GO" id="GO:0015979">
    <property type="term" value="P:photosynthesis"/>
    <property type="evidence" value="ECO:0007669"/>
    <property type="project" value="UniProtKB-KW"/>
</dbReference>
<comment type="subunit">
    <text evidence="6">Homodimer. Forms an RbcL(8)-Raf1(8) complex. Forms complexes of many stoichiometries with RbcL with and without RbcS. RbcX and Raf1 can bind simultaneously to RbcL.</text>
</comment>
<dbReference type="InterPro" id="IPR046382">
    <property type="entry name" value="Raf1_cyn"/>
</dbReference>
<dbReference type="RefSeq" id="WP_099799104.1">
    <property type="nucleotide sequence ID" value="NZ_CP018092.1"/>
</dbReference>
<dbReference type="GO" id="GO:0005737">
    <property type="term" value="C:cytoplasm"/>
    <property type="evidence" value="ECO:0007669"/>
    <property type="project" value="UniProtKB-SubCell"/>
</dbReference>
<keyword evidence="1 6" id="KW-0963">Cytoplasm</keyword>
<dbReference type="HAMAP" id="MF_00856">
    <property type="entry name" value="Raf1"/>
    <property type="match status" value="1"/>
</dbReference>
<comment type="caution">
    <text evidence="6">Lacks conserved residue(s) required for the propagation of feature annotation.</text>
</comment>
<comment type="domain">
    <text evidence="6">Has 3 domains, the N-terminal alpha-helical domain, an extended flexible linker and the C-terminal beta-sheet domain. The 2 C-terminal beta-sheet domains are swapped and pack against each other to form the dimer interface.</text>
</comment>
<dbReference type="KEGG" id="slw:BRW62_08385"/>
<evidence type="ECO:0000313" key="10">
    <source>
        <dbReference type="EMBL" id="ATS18764.1"/>
    </source>
</evidence>
<evidence type="ECO:0000256" key="5">
    <source>
        <dbReference type="ARBA" id="ARBA00023859"/>
    </source>
</evidence>
<gene>
    <name evidence="6" type="primary">raf1</name>
    <name evidence="10" type="ORF">BRW62_08385</name>
</gene>
<reference evidence="11" key="2">
    <citation type="journal article" date="2022" name="Front. Microbiol.">
        <title>Comparative Genomic Analysis Revealed Distinct Molecular Components and Organization of CO2-Concentrating Mechanism in Thermophilic Cyanobacteria.</title>
        <authorList>
            <person name="Tang J."/>
            <person name="Zhou H."/>
            <person name="Yao D."/>
            <person name="Riaz S."/>
            <person name="You D."/>
            <person name="Klepacz-Smolka A."/>
            <person name="Daroch M."/>
        </authorList>
    </citation>
    <scope>NUCLEOTIDE SEQUENCE [LARGE SCALE GENOMIC DNA]</scope>
    <source>
        <strain evidence="11">PCC 6715</strain>
    </source>
</reference>
<feature type="domain" description="Rubisco accumulation factor 1 alpha-helical" evidence="8">
    <location>
        <begin position="80"/>
        <end position="185"/>
    </location>
</feature>
<reference evidence="10 11" key="1">
    <citation type="submission" date="2016-11" db="EMBL/GenBank/DDBJ databases">
        <title>Complete genome sequence of thermophilic cyanobacteria strain Synechococcus sp. PCC6715.</title>
        <authorList>
            <person name="Tang J."/>
            <person name="Daroch M."/>
            <person name="Liang Y."/>
            <person name="Jiang D."/>
            <person name="Shah M."/>
        </authorList>
    </citation>
    <scope>NUCLEOTIDE SEQUENCE [LARGE SCALE GENOMIC DNA]</scope>
    <source>
        <strain evidence="10 11">PCC 6715</strain>
    </source>
</reference>
<evidence type="ECO:0000256" key="3">
    <source>
        <dbReference type="ARBA" id="ARBA00023186"/>
    </source>
</evidence>
<protein>
    <recommendedName>
        <fullName evidence="5 6">RuBisCO accumulation factor 1</fullName>
    </recommendedName>
</protein>
<keyword evidence="2 6" id="KW-0602">Photosynthesis</keyword>
<dbReference type="GO" id="GO:0110102">
    <property type="term" value="P:ribulose bisphosphate carboxylase complex assembly"/>
    <property type="evidence" value="ECO:0007669"/>
    <property type="project" value="UniProtKB-UniRule"/>
</dbReference>
<organism evidence="10 11">
    <name type="scientific">Parathermosynechococcus lividus PCC 6715</name>
    <dbReference type="NCBI Taxonomy" id="1917166"/>
    <lineage>
        <taxon>Bacteria</taxon>
        <taxon>Bacillati</taxon>
        <taxon>Cyanobacteriota</taxon>
        <taxon>Cyanophyceae</taxon>
        <taxon>Acaryochloridales</taxon>
        <taxon>Thermosynechococcaceae</taxon>
        <taxon>Parathermosynechococcus</taxon>
    </lineage>
</organism>
<dbReference type="Pfam" id="PF18579">
    <property type="entry name" value="Raf1_HTH"/>
    <property type="match status" value="1"/>
</dbReference>
<dbReference type="InterPro" id="IPR041358">
    <property type="entry name" value="Raf1_N"/>
</dbReference>
<evidence type="ECO:0000256" key="2">
    <source>
        <dbReference type="ARBA" id="ARBA00022531"/>
    </source>
</evidence>
<dbReference type="PANTHER" id="PTHR35299">
    <property type="entry name" value="RUBISCO ACCUMULATION FACTOR 1"/>
    <property type="match status" value="1"/>
</dbReference>
<comment type="subcellular location">
    <subcellularLocation>
        <location evidence="6">Cytoplasm</location>
    </subcellularLocation>
</comment>
<sequence>MSHDLDSQTAQLLQRLRRKEGTWQDWGQGCQHLQKAGHSPQAIFEATGIEPIHQNQLIIAVQVAQSLRAGNASPSVLAYFQERGSDLLYELRVLSQRDRVAAATLIVEKQLDGATVHEVCRALKTMSYQKGESEDFTDTLGDRIGHYYWQLARQQRDLAQRSRLIAQGFRFVDSEKGRRALETLLTDLTVVSATPQPRLPLYRLETAEELPYLIPVAGCAPLTAAALTAVPALKPTGAFSLVDVERPLTVVALPGWQVLLNAVDPVALLWPVAELPAELPSSDNLIPITQVLLIVDRGRQEWQGDRYLLIEETTAEPLRLAWYPQAPSAPILGQLLLVLRPAQILDNTVNRELWLLEE</sequence>
<dbReference type="EMBL" id="CP018092">
    <property type="protein sequence ID" value="ATS18764.1"/>
    <property type="molecule type" value="Genomic_DNA"/>
</dbReference>
<comment type="function">
    <text evidence="6">A major RuBisCO chaperone. Acts after GroEL-GroES chaperonin to fold and/or assemble the large subunit of RuBisCO (ccbL, rbcL). Cooperates with RbcX in RbcL folding, plays the major role in assembly of dimers into RbcL(8)-Raf1(8) intermediate complexes. RbcS replaces Raf1, leading to holoenzyme formation.</text>
</comment>
<keyword evidence="3 6" id="KW-0143">Chaperone</keyword>
<dbReference type="InterPro" id="IPR040781">
    <property type="entry name" value="Raf1_HTH"/>
</dbReference>
<comment type="similarity">
    <text evidence="6">Belongs to the RAF family.</text>
</comment>
<proteinExistence type="inferred from homology"/>
<evidence type="ECO:0000259" key="7">
    <source>
        <dbReference type="Pfam" id="PF18087"/>
    </source>
</evidence>
<dbReference type="Pfam" id="PF18087">
    <property type="entry name" value="RuBisCo_chap_C"/>
    <property type="match status" value="1"/>
</dbReference>
<feature type="domain" description="Rubisco accumulation factor 1 helix turn helix" evidence="9">
    <location>
        <begin position="9"/>
        <end position="67"/>
    </location>
</feature>
<dbReference type="PANTHER" id="PTHR35299:SF6">
    <property type="entry name" value="RUBISCO ACCUMULATION FACTOR 1"/>
    <property type="match status" value="1"/>
</dbReference>
<evidence type="ECO:0000256" key="4">
    <source>
        <dbReference type="ARBA" id="ARBA00023300"/>
    </source>
</evidence>
<evidence type="ECO:0000259" key="8">
    <source>
        <dbReference type="Pfam" id="PF18578"/>
    </source>
</evidence>
<dbReference type="InterPro" id="IPR040858">
    <property type="entry name" value="Raf1_C"/>
</dbReference>
<accession>A0A2D2Q2N7</accession>
<dbReference type="AlphaFoldDB" id="A0A2D2Q2N7"/>
<feature type="region of interest" description="N-terminal alpha-helix" evidence="6">
    <location>
        <begin position="6"/>
        <end position="187"/>
    </location>
</feature>
<dbReference type="Proteomes" id="UP000231057">
    <property type="component" value="Chromosome"/>
</dbReference>
<evidence type="ECO:0000256" key="1">
    <source>
        <dbReference type="ARBA" id="ARBA00022490"/>
    </source>
</evidence>
<dbReference type="Pfam" id="PF18578">
    <property type="entry name" value="Raf1_N"/>
    <property type="match status" value="1"/>
</dbReference>
<dbReference type="InterPro" id="IPR037494">
    <property type="entry name" value="RAF1"/>
</dbReference>
<feature type="domain" description="Rubisco accumulation factor 1 C-terminal" evidence="7">
    <location>
        <begin position="199"/>
        <end position="342"/>
    </location>
</feature>
<keyword evidence="11" id="KW-1185">Reference proteome</keyword>
<dbReference type="GO" id="GO:0015977">
    <property type="term" value="P:carbon fixation"/>
    <property type="evidence" value="ECO:0007669"/>
    <property type="project" value="UniProtKB-UniRule"/>
</dbReference>
<evidence type="ECO:0000256" key="6">
    <source>
        <dbReference type="HAMAP-Rule" id="MF_00856"/>
    </source>
</evidence>